<evidence type="ECO:0000259" key="5">
    <source>
        <dbReference type="Pfam" id="PF08100"/>
    </source>
</evidence>
<reference evidence="6 7" key="1">
    <citation type="submission" date="2017-11" db="EMBL/GenBank/DDBJ databases">
        <title>Draft genome sequence of Rhizobiales bacterium SY3-13.</title>
        <authorList>
            <person name="Sun C."/>
        </authorList>
    </citation>
    <scope>NUCLEOTIDE SEQUENCE [LARGE SCALE GENOMIC DNA]</scope>
    <source>
        <strain evidence="6 7">SY3-13</strain>
    </source>
</reference>
<dbReference type="InterPro" id="IPR012967">
    <property type="entry name" value="COMT_dimerisation"/>
</dbReference>
<keyword evidence="3" id="KW-0949">S-adenosyl-L-methionine</keyword>
<dbReference type="PROSITE" id="PS51683">
    <property type="entry name" value="SAM_OMT_II"/>
    <property type="match status" value="1"/>
</dbReference>
<dbReference type="PANTHER" id="PTHR43712:SF2">
    <property type="entry name" value="O-METHYLTRANSFERASE CICE"/>
    <property type="match status" value="1"/>
</dbReference>
<evidence type="ECO:0000313" key="6">
    <source>
        <dbReference type="EMBL" id="PJK30632.1"/>
    </source>
</evidence>
<dbReference type="InterPro" id="IPR016461">
    <property type="entry name" value="COMT-like"/>
</dbReference>
<dbReference type="GO" id="GO:0046983">
    <property type="term" value="F:protein dimerization activity"/>
    <property type="evidence" value="ECO:0007669"/>
    <property type="project" value="InterPro"/>
</dbReference>
<evidence type="ECO:0000259" key="4">
    <source>
        <dbReference type="Pfam" id="PF00891"/>
    </source>
</evidence>
<evidence type="ECO:0000256" key="3">
    <source>
        <dbReference type="ARBA" id="ARBA00022691"/>
    </source>
</evidence>
<feature type="domain" description="O-methyltransferase dimerisation" evidence="5">
    <location>
        <begin position="1"/>
        <end position="70"/>
    </location>
</feature>
<evidence type="ECO:0000256" key="2">
    <source>
        <dbReference type="ARBA" id="ARBA00022679"/>
    </source>
</evidence>
<organism evidence="6 7">
    <name type="scientific">Minwuia thermotolerans</name>
    <dbReference type="NCBI Taxonomy" id="2056226"/>
    <lineage>
        <taxon>Bacteria</taxon>
        <taxon>Pseudomonadati</taxon>
        <taxon>Pseudomonadota</taxon>
        <taxon>Alphaproteobacteria</taxon>
        <taxon>Minwuiales</taxon>
        <taxon>Minwuiaceae</taxon>
        <taxon>Minwuia</taxon>
    </lineage>
</organism>
<dbReference type="InterPro" id="IPR029063">
    <property type="entry name" value="SAM-dependent_MTases_sf"/>
</dbReference>
<comment type="caution">
    <text evidence="6">The sequence shown here is derived from an EMBL/GenBank/DDBJ whole genome shotgun (WGS) entry which is preliminary data.</text>
</comment>
<dbReference type="SUPFAM" id="SSF53335">
    <property type="entry name" value="S-adenosyl-L-methionine-dependent methyltransferases"/>
    <property type="match status" value="1"/>
</dbReference>
<gene>
    <name evidence="6" type="ORF">CVT23_06535</name>
</gene>
<keyword evidence="7" id="KW-1185">Reference proteome</keyword>
<keyword evidence="1 6" id="KW-0489">Methyltransferase</keyword>
<keyword evidence="2 6" id="KW-0808">Transferase</keyword>
<dbReference type="Pfam" id="PF00891">
    <property type="entry name" value="Methyltransf_2"/>
    <property type="match status" value="1"/>
</dbReference>
<proteinExistence type="predicted"/>
<protein>
    <submittedName>
        <fullName evidence="6">Methyltransferase</fullName>
    </submittedName>
</protein>
<dbReference type="GO" id="GO:0032259">
    <property type="term" value="P:methylation"/>
    <property type="evidence" value="ECO:0007669"/>
    <property type="project" value="UniProtKB-KW"/>
</dbReference>
<dbReference type="CDD" id="cd02440">
    <property type="entry name" value="AdoMet_MTases"/>
    <property type="match status" value="1"/>
</dbReference>
<sequence>MASKALFVALHVGVFTRLSEGPKSAAELAREAGVRENRMTTLLTALNSIGLLVREGSAFANSPGAQAFLVQGAKYDFGDYLRFQIDRQMFPFMQGLEAVVKDDMEPEQIDSYARWMDDPEEARLYSESQHSGSIGPARTLARMVDLSEAKSLLDVAGGTGAFAIELCRAWPNLKVTILDFPNVVKLGETFVAEAGLSDRIDFIPGNALETEWPEGQDALIMSYLFNGVPGESIPDLARHAYRVLNPGGRYIVHDFMVEDDRSGPTLAALWQLQHMAFTPAAKSITPDWVSGVMEGAGFTGIRVEELIPAMTKVVMATRPKD</sequence>
<dbReference type="GO" id="GO:0008171">
    <property type="term" value="F:O-methyltransferase activity"/>
    <property type="evidence" value="ECO:0007669"/>
    <property type="project" value="InterPro"/>
</dbReference>
<evidence type="ECO:0000256" key="1">
    <source>
        <dbReference type="ARBA" id="ARBA00022603"/>
    </source>
</evidence>
<dbReference type="SUPFAM" id="SSF46785">
    <property type="entry name" value="Winged helix' DNA-binding domain"/>
    <property type="match status" value="1"/>
</dbReference>
<dbReference type="Gene3D" id="1.10.10.10">
    <property type="entry name" value="Winged helix-like DNA-binding domain superfamily/Winged helix DNA-binding domain"/>
    <property type="match status" value="1"/>
</dbReference>
<dbReference type="OrthoDB" id="7418600at2"/>
<dbReference type="EMBL" id="PHIG01000025">
    <property type="protein sequence ID" value="PJK30632.1"/>
    <property type="molecule type" value="Genomic_DNA"/>
</dbReference>
<dbReference type="Gene3D" id="3.40.50.150">
    <property type="entry name" value="Vaccinia Virus protein VP39"/>
    <property type="match status" value="1"/>
</dbReference>
<dbReference type="Proteomes" id="UP000229498">
    <property type="component" value="Unassembled WGS sequence"/>
</dbReference>
<dbReference type="InterPro" id="IPR001077">
    <property type="entry name" value="COMT_C"/>
</dbReference>
<dbReference type="Pfam" id="PF08100">
    <property type="entry name" value="Dimerisation"/>
    <property type="match status" value="1"/>
</dbReference>
<dbReference type="InterPro" id="IPR036390">
    <property type="entry name" value="WH_DNA-bd_sf"/>
</dbReference>
<evidence type="ECO:0000313" key="7">
    <source>
        <dbReference type="Proteomes" id="UP000229498"/>
    </source>
</evidence>
<dbReference type="PANTHER" id="PTHR43712">
    <property type="entry name" value="PUTATIVE (AFU_ORTHOLOGUE AFUA_4G14580)-RELATED"/>
    <property type="match status" value="1"/>
</dbReference>
<dbReference type="InterPro" id="IPR036388">
    <property type="entry name" value="WH-like_DNA-bd_sf"/>
</dbReference>
<dbReference type="AlphaFoldDB" id="A0A2M9G4J5"/>
<feature type="domain" description="O-methyltransferase C-terminal" evidence="4">
    <location>
        <begin position="113"/>
        <end position="298"/>
    </location>
</feature>
<accession>A0A2M9G4J5</accession>
<name>A0A2M9G4J5_9PROT</name>